<dbReference type="SUPFAM" id="SSF57783">
    <property type="entry name" value="Zinc beta-ribbon"/>
    <property type="match status" value="1"/>
</dbReference>
<keyword evidence="7" id="KW-0863">Zinc-finger</keyword>
<gene>
    <name evidence="9" type="ORF">AKO1_004087</name>
</gene>
<dbReference type="PANTHER" id="PTHR11618">
    <property type="entry name" value="TRANSCRIPTION INITIATION FACTOR IIB-RELATED"/>
    <property type="match status" value="1"/>
</dbReference>
<dbReference type="PRINTS" id="PR00685">
    <property type="entry name" value="TIFACTORIIB"/>
</dbReference>
<name>A0AAW2YV88_9EUKA</name>
<dbReference type="InterPro" id="IPR023486">
    <property type="entry name" value="TFIIB_CS"/>
</dbReference>
<dbReference type="EMBL" id="JAOPGA020000701">
    <property type="protein sequence ID" value="KAL0480898.1"/>
    <property type="molecule type" value="Genomic_DNA"/>
</dbReference>
<dbReference type="GO" id="GO:0097550">
    <property type="term" value="C:transcription preinitiation complex"/>
    <property type="evidence" value="ECO:0007669"/>
    <property type="project" value="TreeGrafter"/>
</dbReference>
<keyword evidence="3" id="KW-0677">Repeat</keyword>
<feature type="domain" description="TFIIB-type" evidence="8">
    <location>
        <begin position="26"/>
        <end position="57"/>
    </location>
</feature>
<dbReference type="SUPFAM" id="SSF47954">
    <property type="entry name" value="Cyclin-like"/>
    <property type="match status" value="2"/>
</dbReference>
<dbReference type="Gene3D" id="1.10.472.170">
    <property type="match status" value="1"/>
</dbReference>
<protein>
    <recommendedName>
        <fullName evidence="2">Transcription initiation factor IIB</fullName>
    </recommendedName>
    <alternativeName>
        <fullName evidence="6">General transcription factor TFIIB</fullName>
    </alternativeName>
</protein>
<evidence type="ECO:0000256" key="3">
    <source>
        <dbReference type="ARBA" id="ARBA00022737"/>
    </source>
</evidence>
<evidence type="ECO:0000256" key="2">
    <source>
        <dbReference type="ARBA" id="ARBA00013932"/>
    </source>
</evidence>
<dbReference type="Pfam" id="PF08271">
    <property type="entry name" value="Zn_Ribbon_TF"/>
    <property type="match status" value="1"/>
</dbReference>
<dbReference type="AlphaFoldDB" id="A0AAW2YV88"/>
<accession>A0AAW2YV88</accession>
<keyword evidence="7" id="KW-0479">Metal-binding</keyword>
<keyword evidence="5" id="KW-0804">Transcription</keyword>
<evidence type="ECO:0000256" key="5">
    <source>
        <dbReference type="ARBA" id="ARBA00023163"/>
    </source>
</evidence>
<proteinExistence type="inferred from homology"/>
<evidence type="ECO:0000256" key="7">
    <source>
        <dbReference type="PROSITE-ProRule" id="PRU00469"/>
    </source>
</evidence>
<dbReference type="SMART" id="SM00385">
    <property type="entry name" value="CYCLIN"/>
    <property type="match status" value="2"/>
</dbReference>
<dbReference type="Gene3D" id="1.10.472.10">
    <property type="entry name" value="Cyclin-like"/>
    <property type="match status" value="1"/>
</dbReference>
<dbReference type="PROSITE" id="PS51134">
    <property type="entry name" value="ZF_TFIIB"/>
    <property type="match status" value="1"/>
</dbReference>
<dbReference type="GO" id="GO:0005634">
    <property type="term" value="C:nucleus"/>
    <property type="evidence" value="ECO:0007669"/>
    <property type="project" value="TreeGrafter"/>
</dbReference>
<dbReference type="CDD" id="cd20551">
    <property type="entry name" value="CYCLIN_TFIIB_rpt1"/>
    <property type="match status" value="1"/>
</dbReference>
<keyword evidence="10" id="KW-1185">Reference proteome</keyword>
<dbReference type="GO" id="GO:0016251">
    <property type="term" value="F:RNA polymerase II general transcription initiation factor activity"/>
    <property type="evidence" value="ECO:0007669"/>
    <property type="project" value="TreeGrafter"/>
</dbReference>
<dbReference type="InterPro" id="IPR000812">
    <property type="entry name" value="TFIIB"/>
</dbReference>
<dbReference type="FunFam" id="1.10.472.170:FF:000001">
    <property type="entry name" value="Transcription initiation factor IIB"/>
    <property type="match status" value="1"/>
</dbReference>
<comment type="caution">
    <text evidence="9">The sequence shown here is derived from an EMBL/GenBank/DDBJ whole genome shotgun (WGS) entry which is preliminary data.</text>
</comment>
<evidence type="ECO:0000256" key="1">
    <source>
        <dbReference type="ARBA" id="ARBA00010857"/>
    </source>
</evidence>
<dbReference type="PROSITE" id="PS00782">
    <property type="entry name" value="TFIIB"/>
    <property type="match status" value="1"/>
</dbReference>
<dbReference type="GO" id="GO:0006367">
    <property type="term" value="P:transcription initiation at RNA polymerase II promoter"/>
    <property type="evidence" value="ECO:0007669"/>
    <property type="project" value="TreeGrafter"/>
</dbReference>
<evidence type="ECO:0000256" key="4">
    <source>
        <dbReference type="ARBA" id="ARBA00023015"/>
    </source>
</evidence>
<dbReference type="InterPro" id="IPR013763">
    <property type="entry name" value="Cyclin-like_dom"/>
</dbReference>
<dbReference type="InterPro" id="IPR013150">
    <property type="entry name" value="TFIIB_cyclin"/>
</dbReference>
<dbReference type="GO" id="GO:0008270">
    <property type="term" value="F:zinc ion binding"/>
    <property type="evidence" value="ECO:0007669"/>
    <property type="project" value="UniProtKB-KW"/>
</dbReference>
<dbReference type="Pfam" id="PF00382">
    <property type="entry name" value="TFIIB"/>
    <property type="match status" value="2"/>
</dbReference>
<dbReference type="GO" id="GO:0070897">
    <property type="term" value="P:transcription preinitiation complex assembly"/>
    <property type="evidence" value="ECO:0007669"/>
    <property type="project" value="InterPro"/>
</dbReference>
<evidence type="ECO:0000313" key="9">
    <source>
        <dbReference type="EMBL" id="KAL0480898.1"/>
    </source>
</evidence>
<dbReference type="GO" id="GO:0017025">
    <property type="term" value="F:TBP-class protein binding"/>
    <property type="evidence" value="ECO:0007669"/>
    <property type="project" value="InterPro"/>
</dbReference>
<keyword evidence="4" id="KW-0805">Transcription regulation</keyword>
<organism evidence="9 10">
    <name type="scientific">Acrasis kona</name>
    <dbReference type="NCBI Taxonomy" id="1008807"/>
    <lineage>
        <taxon>Eukaryota</taxon>
        <taxon>Discoba</taxon>
        <taxon>Heterolobosea</taxon>
        <taxon>Tetramitia</taxon>
        <taxon>Eutetramitia</taxon>
        <taxon>Acrasidae</taxon>
        <taxon>Acrasis</taxon>
    </lineage>
</organism>
<dbReference type="InterPro" id="IPR036915">
    <property type="entry name" value="Cyclin-like_sf"/>
</dbReference>
<evidence type="ECO:0000313" key="10">
    <source>
        <dbReference type="Proteomes" id="UP001431209"/>
    </source>
</evidence>
<evidence type="ECO:0000256" key="6">
    <source>
        <dbReference type="ARBA" id="ARBA00031706"/>
    </source>
</evidence>
<keyword evidence="7" id="KW-0862">Zinc</keyword>
<sequence>MMGPPAEVMNGKKIPQNVIRAAMVEYVQDCPTCSGANIIEDHAQGTMICTDCGTVVADHIIDMDSEWRNFESDSGEKDKSRVGSAQDPLLDGMDHLTTVINAGAGGKGGEYARAHFKATVNTSDKNLRSAFQRIDQMGDRIDLPERYRGRVKEIYKKMDDAKALKGKPQDAMIAACIYMGTRLDGVPRTLKEIVALSEVPKKDIGRCYKIIQKTLNLQAGTVCATNYMTRFCSHLELPPYIEAGAEEVSTKATELPKLSGKSPITVAAASIFMVSSCSQHKKTAKEIADVTGVSESTIRNCVKEMEPYRTQLLPKRFLDYVDNM</sequence>
<dbReference type="PANTHER" id="PTHR11618:SF13">
    <property type="entry name" value="TRANSCRIPTION INITIATION FACTOR IIB"/>
    <property type="match status" value="1"/>
</dbReference>
<comment type="similarity">
    <text evidence="1">Belongs to the TFIIB family.</text>
</comment>
<reference evidence="9 10" key="1">
    <citation type="submission" date="2024-03" db="EMBL/GenBank/DDBJ databases">
        <title>The Acrasis kona genome and developmental transcriptomes reveal deep origins of eukaryotic multicellular pathways.</title>
        <authorList>
            <person name="Sheikh S."/>
            <person name="Fu C.-J."/>
            <person name="Brown M.W."/>
            <person name="Baldauf S.L."/>
        </authorList>
    </citation>
    <scope>NUCLEOTIDE SEQUENCE [LARGE SCALE GENOMIC DNA]</scope>
    <source>
        <strain evidence="9 10">ATCC MYA-3509</strain>
    </source>
</reference>
<dbReference type="InterPro" id="IPR013137">
    <property type="entry name" value="Znf_TFIIB"/>
</dbReference>
<dbReference type="Proteomes" id="UP001431209">
    <property type="component" value="Unassembled WGS sequence"/>
</dbReference>
<evidence type="ECO:0000259" key="8">
    <source>
        <dbReference type="PROSITE" id="PS51134"/>
    </source>
</evidence>